<name>A0A849VAN4_9GAMM</name>
<proteinExistence type="predicted"/>
<comment type="caution">
    <text evidence="2">The sequence shown here is derived from an EMBL/GenBank/DDBJ whole genome shotgun (WGS) entry which is preliminary data.</text>
</comment>
<dbReference type="EMBL" id="JABBPG010000001">
    <property type="protein sequence ID" value="NOU49683.1"/>
    <property type="molecule type" value="Genomic_DNA"/>
</dbReference>
<dbReference type="Gene3D" id="3.40.190.10">
    <property type="entry name" value="Periplasmic binding protein-like II"/>
    <property type="match status" value="2"/>
</dbReference>
<dbReference type="RefSeq" id="WP_171624742.1">
    <property type="nucleotide sequence ID" value="NZ_JABBPG010000001.1"/>
</dbReference>
<dbReference type="InterPro" id="IPR001638">
    <property type="entry name" value="Solute-binding_3/MltF_N"/>
</dbReference>
<dbReference type="AlphaFoldDB" id="A0A849VAN4"/>
<organism evidence="2 3">
    <name type="scientific">Pseudoalteromonas caenipelagi</name>
    <dbReference type="NCBI Taxonomy" id="2726988"/>
    <lineage>
        <taxon>Bacteria</taxon>
        <taxon>Pseudomonadati</taxon>
        <taxon>Pseudomonadota</taxon>
        <taxon>Gammaproteobacteria</taxon>
        <taxon>Alteromonadales</taxon>
        <taxon>Pseudoalteromonadaceae</taxon>
        <taxon>Pseudoalteromonas</taxon>
    </lineage>
</organism>
<sequence>MKNLLFFLLIYMESVFAKEVIVSLPHSLPPWVIDDSKGLALELVRDTLLQAGHSFMPVFVPLQRLDWALNQTNVDAVAMIENQAIEKVFYSQPIGLYEAVIVTLRSKRITVSSLSSLENLIVISFKGSTEVFPLLASVASKSDNFMEVTDQQGQVSMLFKHRADAIILDRNLFEYWSGQHTDALFRQEPDIIPLSRIIPTSNTNPIFVVFKEQLIRDQFDTALGKMRANGSFERIYAQYLRR</sequence>
<protein>
    <submittedName>
        <fullName evidence="2">Amino acid ABC transporter substrate-binding protein</fullName>
    </submittedName>
</protein>
<evidence type="ECO:0000313" key="2">
    <source>
        <dbReference type="EMBL" id="NOU49683.1"/>
    </source>
</evidence>
<dbReference type="Pfam" id="PF00497">
    <property type="entry name" value="SBP_bac_3"/>
    <property type="match status" value="1"/>
</dbReference>
<evidence type="ECO:0000259" key="1">
    <source>
        <dbReference type="Pfam" id="PF00497"/>
    </source>
</evidence>
<dbReference type="Proteomes" id="UP000586305">
    <property type="component" value="Unassembled WGS sequence"/>
</dbReference>
<reference evidence="2 3" key="1">
    <citation type="submission" date="2020-04" db="EMBL/GenBank/DDBJ databases">
        <title>Pseudoalteromonas caenipelagi sp. nov., isolated from a tidal flat.</title>
        <authorList>
            <person name="Park S."/>
            <person name="Yoon J.-H."/>
        </authorList>
    </citation>
    <scope>NUCLEOTIDE SEQUENCE [LARGE SCALE GENOMIC DNA]</scope>
    <source>
        <strain evidence="2 3">JBTF-M23</strain>
    </source>
</reference>
<gene>
    <name evidence="2" type="ORF">HG263_03930</name>
</gene>
<evidence type="ECO:0000313" key="3">
    <source>
        <dbReference type="Proteomes" id="UP000586305"/>
    </source>
</evidence>
<feature type="domain" description="Solute-binding protein family 3/N-terminal" evidence="1">
    <location>
        <begin position="27"/>
        <end position="240"/>
    </location>
</feature>
<accession>A0A849VAN4</accession>
<dbReference type="SUPFAM" id="SSF53850">
    <property type="entry name" value="Periplasmic binding protein-like II"/>
    <property type="match status" value="1"/>
</dbReference>
<keyword evidence="3" id="KW-1185">Reference proteome</keyword>